<organism evidence="2 3">
    <name type="scientific">Serendipita vermifera MAFF 305830</name>
    <dbReference type="NCBI Taxonomy" id="933852"/>
    <lineage>
        <taxon>Eukaryota</taxon>
        <taxon>Fungi</taxon>
        <taxon>Dikarya</taxon>
        <taxon>Basidiomycota</taxon>
        <taxon>Agaricomycotina</taxon>
        <taxon>Agaricomycetes</taxon>
        <taxon>Sebacinales</taxon>
        <taxon>Serendipitaceae</taxon>
        <taxon>Serendipita</taxon>
    </lineage>
</organism>
<name>A0A0C2X859_SERVB</name>
<gene>
    <name evidence="2" type="ORF">M408DRAFT_325701</name>
</gene>
<evidence type="ECO:0000256" key="1">
    <source>
        <dbReference type="SAM" id="MobiDB-lite"/>
    </source>
</evidence>
<dbReference type="PANTHER" id="PTHR38406:SF1">
    <property type="entry name" value="TRANSCRIPTIONAL REPRESSOR OPI1"/>
    <property type="match status" value="1"/>
</dbReference>
<dbReference type="InterPro" id="IPR013927">
    <property type="entry name" value="TF_Opi1_Ccg-8"/>
</dbReference>
<feature type="compositionally biased region" description="Acidic residues" evidence="1">
    <location>
        <begin position="664"/>
        <end position="673"/>
    </location>
</feature>
<dbReference type="EMBL" id="KN824277">
    <property type="protein sequence ID" value="KIM34248.1"/>
    <property type="molecule type" value="Genomic_DNA"/>
</dbReference>
<dbReference type="PANTHER" id="PTHR38406">
    <property type="entry name" value="TRANSCRIPTIONAL REPRESSOR OPI1"/>
    <property type="match status" value="1"/>
</dbReference>
<feature type="region of interest" description="Disordered" evidence="1">
    <location>
        <begin position="506"/>
        <end position="543"/>
    </location>
</feature>
<dbReference type="GO" id="GO:0030968">
    <property type="term" value="P:endoplasmic reticulum unfolded protein response"/>
    <property type="evidence" value="ECO:0007669"/>
    <property type="project" value="TreeGrafter"/>
</dbReference>
<evidence type="ECO:0000313" key="2">
    <source>
        <dbReference type="EMBL" id="KIM34248.1"/>
    </source>
</evidence>
<dbReference type="GO" id="GO:0005783">
    <property type="term" value="C:endoplasmic reticulum"/>
    <property type="evidence" value="ECO:0007669"/>
    <property type="project" value="TreeGrafter"/>
</dbReference>
<dbReference type="HOGENOM" id="CLU_387874_0_0_1"/>
<reference evidence="2 3" key="1">
    <citation type="submission" date="2014-04" db="EMBL/GenBank/DDBJ databases">
        <authorList>
            <consortium name="DOE Joint Genome Institute"/>
            <person name="Kuo A."/>
            <person name="Zuccaro A."/>
            <person name="Kohler A."/>
            <person name="Nagy L.G."/>
            <person name="Floudas D."/>
            <person name="Copeland A."/>
            <person name="Barry K.W."/>
            <person name="Cichocki N."/>
            <person name="Veneault-Fourrey C."/>
            <person name="LaButti K."/>
            <person name="Lindquist E.A."/>
            <person name="Lipzen A."/>
            <person name="Lundell T."/>
            <person name="Morin E."/>
            <person name="Murat C."/>
            <person name="Sun H."/>
            <person name="Tunlid A."/>
            <person name="Henrissat B."/>
            <person name="Grigoriev I.V."/>
            <person name="Hibbett D.S."/>
            <person name="Martin F."/>
            <person name="Nordberg H.P."/>
            <person name="Cantor M.N."/>
            <person name="Hua S.X."/>
        </authorList>
    </citation>
    <scope>NUCLEOTIDE SEQUENCE [LARGE SCALE GENOMIC DNA]</scope>
    <source>
        <strain evidence="2 3">MAFF 305830</strain>
    </source>
</reference>
<dbReference type="GO" id="GO:0005634">
    <property type="term" value="C:nucleus"/>
    <property type="evidence" value="ECO:0007669"/>
    <property type="project" value="TreeGrafter"/>
</dbReference>
<feature type="region of interest" description="Disordered" evidence="1">
    <location>
        <begin position="113"/>
        <end position="232"/>
    </location>
</feature>
<dbReference type="Proteomes" id="UP000054097">
    <property type="component" value="Unassembled WGS sequence"/>
</dbReference>
<feature type="region of interest" description="Disordered" evidence="1">
    <location>
        <begin position="596"/>
        <end position="678"/>
    </location>
</feature>
<accession>A0A0C2X859</accession>
<dbReference type="Pfam" id="PF08618">
    <property type="entry name" value="Opi1"/>
    <property type="match status" value="1"/>
</dbReference>
<sequence length="712" mass="75863">MDPVLSIDHNNSQEILINVRKNTTDEDNVRIAATALSDMRSGPGTANATPPIDQPNSRLPSVLNQAFNLYESSKANSRLVSYGANMVESGVHAISKPVLDRLPTSVLNYGRTDPLPSALPSRNEQQAMQVDTADRGSLSTDMAREEKQRRASSWANQQREARRRDSGKISAGSTERHGGSRQIAENEIMDEEMQLSPRDHSQDISSSGRQASMSTDAINQHQQNLDVESSSQNAVSRRGGWHTLMVEAGGISAAISDESMRKLKYCLEWLQWATSNLDTQITLLETFISSINATVSGEPISPSAAVSPEALQHYMSVKKNVVNTIRQVVEVVGKYAGGSLPEPAKEKVKGFILSLPGRWSVAVKDAGLGEGWETTEAEGGSSAEATSTARAGPSAGTNPRKRNRLESSTHSISSDTTALGSGTTGGSISAGPSSVSLAPTARSTGPGGKRTQLLPPTAGAARHAAHRVLTLAQESLHAVKGVTGVFKDTLDRADAWVERLRRVGYNRNQDDSDSGRLLPAPSQSSMSRSPSVSSPHSPLERRRQYMTPRELHLEALARSMPSVGPYGPYGKGDTPPMSPVLGALDGGRHKAFPFDNPAPGAPSYGRAGGSRKSETGLSAVPPLGLGEPAAGARSRGGSMSVYEGGSNSESLPPPSVVGSTSSVADDELEEGGEYESKHVRVVGQEPVVVEKSDEEGIEYRVKKRRKKEDELA</sequence>
<evidence type="ECO:0008006" key="4">
    <source>
        <dbReference type="Google" id="ProtNLM"/>
    </source>
</evidence>
<evidence type="ECO:0000313" key="3">
    <source>
        <dbReference type="Proteomes" id="UP000054097"/>
    </source>
</evidence>
<dbReference type="GO" id="GO:0006357">
    <property type="term" value="P:regulation of transcription by RNA polymerase II"/>
    <property type="evidence" value="ECO:0007669"/>
    <property type="project" value="TreeGrafter"/>
</dbReference>
<feature type="region of interest" description="Disordered" evidence="1">
    <location>
        <begin position="691"/>
        <end position="712"/>
    </location>
</feature>
<feature type="compositionally biased region" description="Low complexity" evidence="1">
    <location>
        <begin position="413"/>
        <end position="434"/>
    </location>
</feature>
<dbReference type="STRING" id="933852.A0A0C2X859"/>
<dbReference type="GO" id="GO:0008654">
    <property type="term" value="P:phospholipid biosynthetic process"/>
    <property type="evidence" value="ECO:0007669"/>
    <property type="project" value="TreeGrafter"/>
</dbReference>
<proteinExistence type="predicted"/>
<protein>
    <recommendedName>
        <fullName evidence="4">Opi1-domain-containing protein</fullName>
    </recommendedName>
</protein>
<feature type="compositionally biased region" description="Polar residues" evidence="1">
    <location>
        <begin position="120"/>
        <end position="129"/>
    </location>
</feature>
<reference evidence="3" key="2">
    <citation type="submission" date="2015-01" db="EMBL/GenBank/DDBJ databases">
        <title>Evolutionary Origins and Diversification of the Mycorrhizal Mutualists.</title>
        <authorList>
            <consortium name="DOE Joint Genome Institute"/>
            <consortium name="Mycorrhizal Genomics Consortium"/>
            <person name="Kohler A."/>
            <person name="Kuo A."/>
            <person name="Nagy L.G."/>
            <person name="Floudas D."/>
            <person name="Copeland A."/>
            <person name="Barry K.W."/>
            <person name="Cichocki N."/>
            <person name="Veneault-Fourrey C."/>
            <person name="LaButti K."/>
            <person name="Lindquist E.A."/>
            <person name="Lipzen A."/>
            <person name="Lundell T."/>
            <person name="Morin E."/>
            <person name="Murat C."/>
            <person name="Riley R."/>
            <person name="Ohm R."/>
            <person name="Sun H."/>
            <person name="Tunlid A."/>
            <person name="Henrissat B."/>
            <person name="Grigoriev I.V."/>
            <person name="Hibbett D.S."/>
            <person name="Martin F."/>
        </authorList>
    </citation>
    <scope>NUCLEOTIDE SEQUENCE [LARGE SCALE GENOMIC DNA]</scope>
    <source>
        <strain evidence="3">MAFF 305830</strain>
    </source>
</reference>
<feature type="compositionally biased region" description="Low complexity" evidence="1">
    <location>
        <begin position="519"/>
        <end position="537"/>
    </location>
</feature>
<dbReference type="OrthoDB" id="2441642at2759"/>
<dbReference type="GO" id="GO:0003714">
    <property type="term" value="F:transcription corepressor activity"/>
    <property type="evidence" value="ECO:0007669"/>
    <property type="project" value="InterPro"/>
</dbReference>
<keyword evidence="3" id="KW-1185">Reference proteome</keyword>
<feature type="region of interest" description="Disordered" evidence="1">
    <location>
        <begin position="372"/>
        <end position="461"/>
    </location>
</feature>
<dbReference type="AlphaFoldDB" id="A0A0C2X859"/>
<feature type="compositionally biased region" description="Polar residues" evidence="1">
    <location>
        <begin position="203"/>
        <end position="232"/>
    </location>
</feature>